<feature type="transmembrane region" description="Helical" evidence="7">
    <location>
        <begin position="130"/>
        <end position="150"/>
    </location>
</feature>
<keyword evidence="3" id="KW-1003">Cell membrane</keyword>
<dbReference type="PANTHER" id="PTHR23517">
    <property type="entry name" value="RESISTANCE PROTEIN MDTM, PUTATIVE-RELATED-RELATED"/>
    <property type="match status" value="1"/>
</dbReference>
<dbReference type="PANTHER" id="PTHR23517:SF2">
    <property type="entry name" value="MULTIDRUG RESISTANCE PROTEIN MDTH"/>
    <property type="match status" value="1"/>
</dbReference>
<feature type="transmembrane region" description="Helical" evidence="7">
    <location>
        <begin position="302"/>
        <end position="320"/>
    </location>
</feature>
<dbReference type="RefSeq" id="WP_087033873.1">
    <property type="nucleotide sequence ID" value="NZ_FJNE01000007.1"/>
</dbReference>
<evidence type="ECO:0000256" key="8">
    <source>
        <dbReference type="SAM" id="SignalP"/>
    </source>
</evidence>
<dbReference type="Proteomes" id="UP000242754">
    <property type="component" value="Unassembled WGS sequence"/>
</dbReference>
<sequence length="405" mass="43733">MKNELLKKISILSVSFIVVSGGAVAANIPAMAKTFADVPLSTVEMLSTIPALFIIVSVLMSNTIARYLGYKRTIAIGIAIVLVSGIIPAITNNFWIIFISRALFGIGIGLFNSLLIAIISHFYDGDERSAMIGFQSAFEGLGGMTATFAVGQLLKIDWQTSFWVYLSALPVLILFLLFVPNVTYDEIRKEKSLNTSVKRVANNKANNEAEVGKRAFLGYIVLLVIVVVIYMSIAVKVTTLMTTLGYGDATDSSNILALIGVGAMAAGFLFGKVYRVTKKYTLPLAFFFMSIGMLLIGSSNSIFQTGIGAIICGFSVRTFIPYLFNKINASTAGNAGYRTSLLLVGFNFGSAFSPYGIALLERVYPVSSVRDIFFIEAAMMVILALIGVVLATKKPVEDEQPLVAE</sequence>
<evidence type="ECO:0000256" key="2">
    <source>
        <dbReference type="ARBA" id="ARBA00022448"/>
    </source>
</evidence>
<reference evidence="10 11" key="1">
    <citation type="submission" date="2016-02" db="EMBL/GenBank/DDBJ databases">
        <authorList>
            <person name="Wen L."/>
            <person name="He K."/>
            <person name="Yang H."/>
        </authorList>
    </citation>
    <scope>NUCLEOTIDE SEQUENCE [LARGE SCALE GENOMIC DNA]</scope>
    <source>
        <strain evidence="10">Trichococcus palustris</strain>
    </source>
</reference>
<gene>
    <name evidence="10" type="ORF">Tpal_2271</name>
</gene>
<accession>A0A143YXU3</accession>
<dbReference type="GO" id="GO:0005886">
    <property type="term" value="C:plasma membrane"/>
    <property type="evidence" value="ECO:0007669"/>
    <property type="project" value="UniProtKB-SubCell"/>
</dbReference>
<evidence type="ECO:0000256" key="7">
    <source>
        <dbReference type="SAM" id="Phobius"/>
    </source>
</evidence>
<keyword evidence="6 7" id="KW-0472">Membrane</keyword>
<name>A0A143YXU3_9LACT</name>
<feature type="transmembrane region" description="Helical" evidence="7">
    <location>
        <begin position="49"/>
        <end position="68"/>
    </location>
</feature>
<keyword evidence="2" id="KW-0813">Transport</keyword>
<feature type="chain" id="PRO_5039715653" description="Major facilitator superfamily (MFS) profile domain-containing protein" evidence="8">
    <location>
        <begin position="26"/>
        <end position="405"/>
    </location>
</feature>
<feature type="transmembrane region" description="Helical" evidence="7">
    <location>
        <begin position="75"/>
        <end position="96"/>
    </location>
</feature>
<proteinExistence type="predicted"/>
<evidence type="ECO:0000256" key="4">
    <source>
        <dbReference type="ARBA" id="ARBA00022692"/>
    </source>
</evidence>
<dbReference type="AlphaFoldDB" id="A0A143YXU3"/>
<dbReference type="InterPro" id="IPR011701">
    <property type="entry name" value="MFS"/>
</dbReference>
<comment type="subcellular location">
    <subcellularLocation>
        <location evidence="1">Cell membrane</location>
        <topology evidence="1">Multi-pass membrane protein</topology>
    </subcellularLocation>
</comment>
<dbReference type="Pfam" id="PF07690">
    <property type="entry name" value="MFS_1"/>
    <property type="match status" value="1"/>
</dbReference>
<evidence type="ECO:0000313" key="10">
    <source>
        <dbReference type="EMBL" id="CZQ98463.1"/>
    </source>
</evidence>
<dbReference type="InterPro" id="IPR020846">
    <property type="entry name" value="MFS_dom"/>
</dbReference>
<dbReference type="EMBL" id="FJNE01000007">
    <property type="protein sequence ID" value="CZQ98463.1"/>
    <property type="molecule type" value="Genomic_DNA"/>
</dbReference>
<evidence type="ECO:0000256" key="1">
    <source>
        <dbReference type="ARBA" id="ARBA00004651"/>
    </source>
</evidence>
<dbReference type="SUPFAM" id="SSF103473">
    <property type="entry name" value="MFS general substrate transporter"/>
    <property type="match status" value="1"/>
</dbReference>
<keyword evidence="4 7" id="KW-0812">Transmembrane</keyword>
<dbReference type="OrthoDB" id="1650550at2"/>
<feature type="signal peptide" evidence="8">
    <location>
        <begin position="1"/>
        <end position="25"/>
    </location>
</feature>
<organism evidence="10 11">
    <name type="scientific">Trichococcus palustris</name>
    <dbReference type="NCBI Taxonomy" id="140314"/>
    <lineage>
        <taxon>Bacteria</taxon>
        <taxon>Bacillati</taxon>
        <taxon>Bacillota</taxon>
        <taxon>Bacilli</taxon>
        <taxon>Lactobacillales</taxon>
        <taxon>Carnobacteriaceae</taxon>
        <taxon>Trichococcus</taxon>
    </lineage>
</organism>
<evidence type="ECO:0000313" key="11">
    <source>
        <dbReference type="Proteomes" id="UP000242754"/>
    </source>
</evidence>
<feature type="transmembrane region" description="Helical" evidence="7">
    <location>
        <begin position="255"/>
        <end position="273"/>
    </location>
</feature>
<dbReference type="Gene3D" id="1.20.1250.20">
    <property type="entry name" value="MFS general substrate transporter like domains"/>
    <property type="match status" value="1"/>
</dbReference>
<feature type="transmembrane region" description="Helical" evidence="7">
    <location>
        <begin position="372"/>
        <end position="391"/>
    </location>
</feature>
<feature type="transmembrane region" description="Helical" evidence="7">
    <location>
        <begin position="341"/>
        <end position="360"/>
    </location>
</feature>
<keyword evidence="11" id="KW-1185">Reference proteome</keyword>
<dbReference type="InterPro" id="IPR036259">
    <property type="entry name" value="MFS_trans_sf"/>
</dbReference>
<keyword evidence="8" id="KW-0732">Signal</keyword>
<dbReference type="STRING" id="140314.SAMN04488076_11048"/>
<evidence type="ECO:0000256" key="5">
    <source>
        <dbReference type="ARBA" id="ARBA00022989"/>
    </source>
</evidence>
<evidence type="ECO:0000256" key="3">
    <source>
        <dbReference type="ARBA" id="ARBA00022475"/>
    </source>
</evidence>
<evidence type="ECO:0000259" key="9">
    <source>
        <dbReference type="PROSITE" id="PS50850"/>
    </source>
</evidence>
<dbReference type="InterPro" id="IPR050171">
    <property type="entry name" value="MFS_Transporters"/>
</dbReference>
<feature type="domain" description="Major facilitator superfamily (MFS) profile" evidence="9">
    <location>
        <begin position="1"/>
        <end position="395"/>
    </location>
</feature>
<evidence type="ECO:0000256" key="6">
    <source>
        <dbReference type="ARBA" id="ARBA00023136"/>
    </source>
</evidence>
<dbReference type="GO" id="GO:0022857">
    <property type="term" value="F:transmembrane transporter activity"/>
    <property type="evidence" value="ECO:0007669"/>
    <property type="project" value="InterPro"/>
</dbReference>
<protein>
    <recommendedName>
        <fullName evidence="9">Major facilitator superfamily (MFS) profile domain-containing protein</fullName>
    </recommendedName>
</protein>
<feature type="transmembrane region" description="Helical" evidence="7">
    <location>
        <begin position="280"/>
        <end position="296"/>
    </location>
</feature>
<feature type="transmembrane region" description="Helical" evidence="7">
    <location>
        <begin position="216"/>
        <end position="235"/>
    </location>
</feature>
<feature type="transmembrane region" description="Helical" evidence="7">
    <location>
        <begin position="162"/>
        <end position="184"/>
    </location>
</feature>
<feature type="transmembrane region" description="Helical" evidence="7">
    <location>
        <begin position="102"/>
        <end position="123"/>
    </location>
</feature>
<dbReference type="PROSITE" id="PS50850">
    <property type="entry name" value="MFS"/>
    <property type="match status" value="1"/>
</dbReference>
<keyword evidence="5 7" id="KW-1133">Transmembrane helix</keyword>